<reference evidence="2" key="1">
    <citation type="submission" date="2016-11" db="EMBL/GenBank/DDBJ databases">
        <title>Comparative genomic and phenotypic analysis of Granulibacter bethesdensis clinical isolates from patients with chronic granulomatous disease.</title>
        <authorList>
            <person name="Zarember K.A."/>
            <person name="Porcella S.F."/>
            <person name="Chu J."/>
            <person name="Ding L."/>
            <person name="Dahlstrom E."/>
            <person name="Barbian K."/>
            <person name="Martens C."/>
            <person name="Sykora L."/>
            <person name="Kramer S."/>
            <person name="Pettinato A.M."/>
            <person name="Hong H."/>
            <person name="Wald G."/>
            <person name="Berg L.J."/>
            <person name="Rogge L.S."/>
            <person name="Greenberg D.E."/>
            <person name="Falcone E.L."/>
            <person name="Neves J.F."/>
            <person name="Simoes M.J."/>
            <person name="Casal M."/>
            <person name="Rodriguez-Lopez F.C."/>
            <person name="Zelazny A."/>
            <person name="Gallin J.I."/>
            <person name="Holland S.M."/>
        </authorList>
    </citation>
    <scope>NUCLEOTIDE SEQUENCE [LARGE SCALE GENOMIC DNA]</scope>
    <source>
        <strain evidence="2">NIH9.1</strain>
    </source>
</reference>
<sequence>MTPLHTHKVMTWLFPAVMPDTLQDAITLIFLVGNIISKIVT</sequence>
<protein>
    <submittedName>
        <fullName evidence="1">Uncharacterized protein</fullName>
    </submittedName>
</protein>
<accession>A0AAC9KBX4</accession>
<dbReference type="EMBL" id="CP018191">
    <property type="protein sequence ID" value="APH55134.1"/>
    <property type="molecule type" value="Genomic_DNA"/>
</dbReference>
<evidence type="ECO:0000313" key="2">
    <source>
        <dbReference type="Proteomes" id="UP000182373"/>
    </source>
</evidence>
<dbReference type="Proteomes" id="UP000182373">
    <property type="component" value="Chromosome"/>
</dbReference>
<proteinExistence type="predicted"/>
<dbReference type="AlphaFoldDB" id="A0AAC9KBX4"/>
<name>A0AAC9KBX4_9PROT</name>
<evidence type="ECO:0000313" key="1">
    <source>
        <dbReference type="EMBL" id="APH55134.1"/>
    </source>
</evidence>
<gene>
    <name evidence="1" type="ORF">GbCGDNIH9_8293</name>
</gene>
<organism evidence="1 2">
    <name type="scientific">Granulibacter bethesdensis</name>
    <dbReference type="NCBI Taxonomy" id="364410"/>
    <lineage>
        <taxon>Bacteria</taxon>
        <taxon>Pseudomonadati</taxon>
        <taxon>Pseudomonadota</taxon>
        <taxon>Alphaproteobacteria</taxon>
        <taxon>Acetobacterales</taxon>
        <taxon>Acetobacteraceae</taxon>
        <taxon>Granulibacter</taxon>
    </lineage>
</organism>